<comment type="caution">
    <text evidence="1">The sequence shown here is derived from an EMBL/GenBank/DDBJ whole genome shotgun (WGS) entry which is preliminary data.</text>
</comment>
<name>A0AAD6GM35_9EURO</name>
<evidence type="ECO:0000313" key="2">
    <source>
        <dbReference type="Proteomes" id="UP001220324"/>
    </source>
</evidence>
<dbReference type="AlphaFoldDB" id="A0AAD6GM35"/>
<reference evidence="1 2" key="1">
    <citation type="journal article" date="2023" name="IMA Fungus">
        <title>Comparative genomic study of the Penicillium genus elucidates a diverse pangenome and 15 lateral gene transfer events.</title>
        <authorList>
            <person name="Petersen C."/>
            <person name="Sorensen T."/>
            <person name="Nielsen M.R."/>
            <person name="Sondergaard T.E."/>
            <person name="Sorensen J.L."/>
            <person name="Fitzpatrick D.A."/>
            <person name="Frisvad J.C."/>
            <person name="Nielsen K.L."/>
        </authorList>
    </citation>
    <scope>NUCLEOTIDE SEQUENCE [LARGE SCALE GENOMIC DNA]</scope>
    <source>
        <strain evidence="1 2">IBT 35679</strain>
    </source>
</reference>
<protein>
    <submittedName>
        <fullName evidence="1">Uncharacterized protein</fullName>
    </submittedName>
</protein>
<dbReference type="Proteomes" id="UP001220324">
    <property type="component" value="Unassembled WGS sequence"/>
</dbReference>
<dbReference type="Gene3D" id="2.60.40.2970">
    <property type="match status" value="1"/>
</dbReference>
<evidence type="ECO:0000313" key="1">
    <source>
        <dbReference type="EMBL" id="KAJ5557373.1"/>
    </source>
</evidence>
<gene>
    <name evidence="1" type="ORF">N7494_001288</name>
</gene>
<sequence>MSYVTGLQLALSTNYQTLDAQTPISLPLQISIHNSTITPITILRWNTPFDPLASLLDLFEVRDTTTGHTLAADAIKISRRLPASMNDLVEINVGKTMTCDATLSGLYFQTGHEYSVRARGIWMAVWLKGLLDVTASQLKELSGSESGGFRSNVAVVEIK</sequence>
<proteinExistence type="predicted"/>
<organism evidence="1 2">
    <name type="scientific">Penicillium frequentans</name>
    <dbReference type="NCBI Taxonomy" id="3151616"/>
    <lineage>
        <taxon>Eukaryota</taxon>
        <taxon>Fungi</taxon>
        <taxon>Dikarya</taxon>
        <taxon>Ascomycota</taxon>
        <taxon>Pezizomycotina</taxon>
        <taxon>Eurotiomycetes</taxon>
        <taxon>Eurotiomycetidae</taxon>
        <taxon>Eurotiales</taxon>
        <taxon>Aspergillaceae</taxon>
        <taxon>Penicillium</taxon>
    </lineage>
</organism>
<keyword evidence="2" id="KW-1185">Reference proteome</keyword>
<dbReference type="EMBL" id="JAQIZZ010000001">
    <property type="protein sequence ID" value="KAJ5557373.1"/>
    <property type="molecule type" value="Genomic_DNA"/>
</dbReference>
<accession>A0AAD6GM35</accession>